<name>A0A1X7JRP5_9BACT</name>
<keyword evidence="2" id="KW-1185">Reference proteome</keyword>
<proteinExistence type="predicted"/>
<gene>
    <name evidence="1" type="ORF">SAMN05661096_02002</name>
</gene>
<accession>A0A1X7JRP5</accession>
<evidence type="ECO:0000313" key="1">
    <source>
        <dbReference type="EMBL" id="SMG30773.1"/>
    </source>
</evidence>
<organism evidence="1 2">
    <name type="scientific">Marivirga sericea</name>
    <dbReference type="NCBI Taxonomy" id="1028"/>
    <lineage>
        <taxon>Bacteria</taxon>
        <taxon>Pseudomonadati</taxon>
        <taxon>Bacteroidota</taxon>
        <taxon>Cytophagia</taxon>
        <taxon>Cytophagales</taxon>
        <taxon>Marivirgaceae</taxon>
        <taxon>Marivirga</taxon>
    </lineage>
</organism>
<evidence type="ECO:0000313" key="2">
    <source>
        <dbReference type="Proteomes" id="UP000193804"/>
    </source>
</evidence>
<dbReference type="EMBL" id="FXAW01000003">
    <property type="protein sequence ID" value="SMG30773.1"/>
    <property type="molecule type" value="Genomic_DNA"/>
</dbReference>
<dbReference type="AlphaFoldDB" id="A0A1X7JRP5"/>
<reference evidence="2" key="1">
    <citation type="submission" date="2017-04" db="EMBL/GenBank/DDBJ databases">
        <authorList>
            <person name="Varghese N."/>
            <person name="Submissions S."/>
        </authorList>
    </citation>
    <scope>NUCLEOTIDE SEQUENCE [LARGE SCALE GENOMIC DNA]</scope>
    <source>
        <strain evidence="2">DSM 4125</strain>
    </source>
</reference>
<dbReference type="Proteomes" id="UP000193804">
    <property type="component" value="Unassembled WGS sequence"/>
</dbReference>
<protein>
    <submittedName>
        <fullName evidence="1">Uncharacterized protein</fullName>
    </submittedName>
</protein>
<sequence length="40" mass="4582">MKLAKEFLALDVAIVEYHKAMALATVQIFLLRRTYLPVGF</sequence>